<keyword evidence="1" id="KW-0472">Membrane</keyword>
<keyword evidence="1" id="KW-0812">Transmembrane</keyword>
<feature type="transmembrane region" description="Helical" evidence="1">
    <location>
        <begin position="66"/>
        <end position="90"/>
    </location>
</feature>
<comment type="caution">
    <text evidence="2">The sequence shown here is derived from an EMBL/GenBank/DDBJ whole genome shotgun (WGS) entry which is preliminary data.</text>
</comment>
<dbReference type="EMBL" id="CAEQ01002777">
    <property type="protein sequence ID" value="CCD17611.1"/>
    <property type="molecule type" value="Genomic_DNA"/>
</dbReference>
<keyword evidence="1" id="KW-1133">Transmembrane helix</keyword>
<name>F9WJV3_TRYCI</name>
<evidence type="ECO:0000256" key="1">
    <source>
        <dbReference type="SAM" id="Phobius"/>
    </source>
</evidence>
<evidence type="ECO:0000313" key="2">
    <source>
        <dbReference type="EMBL" id="CCD17611.1"/>
    </source>
</evidence>
<feature type="transmembrane region" description="Helical" evidence="1">
    <location>
        <begin position="21"/>
        <end position="54"/>
    </location>
</feature>
<gene>
    <name evidence="2" type="ORF">TCIL3000_0_24170</name>
</gene>
<reference evidence="3" key="1">
    <citation type="submission" date="2011-07" db="EMBL/GenBank/DDBJ databases">
        <title>Divergent evolution of antigenic variation in African trypanosomes.</title>
        <authorList>
            <person name="Jackson A.P."/>
            <person name="Berry A."/>
            <person name="Allison H.C."/>
            <person name="Burton P."/>
            <person name="Anderson J."/>
            <person name="Aslett M."/>
            <person name="Brown R."/>
            <person name="Corton N."/>
            <person name="Harris D."/>
            <person name="Hauser H."/>
            <person name="Gamble J."/>
            <person name="Gilderthorp R."/>
            <person name="McQuillan J."/>
            <person name="Quail M.A."/>
            <person name="Sanders M."/>
            <person name="Van Tonder A."/>
            <person name="Ginger M.L."/>
            <person name="Donelson J.E."/>
            <person name="Field M.C."/>
            <person name="Barry J.D."/>
            <person name="Berriman M."/>
            <person name="Hertz-Fowler C."/>
        </authorList>
    </citation>
    <scope>NUCLEOTIDE SEQUENCE [LARGE SCALE GENOMIC DNA]</scope>
    <source>
        <strain evidence="3">IL3000</strain>
    </source>
</reference>
<proteinExistence type="predicted"/>
<accession>F9WJV3</accession>
<organism evidence="2 3">
    <name type="scientific">Trypanosoma congolense (strain IL3000)</name>
    <dbReference type="NCBI Taxonomy" id="1068625"/>
    <lineage>
        <taxon>Eukaryota</taxon>
        <taxon>Discoba</taxon>
        <taxon>Euglenozoa</taxon>
        <taxon>Kinetoplastea</taxon>
        <taxon>Metakinetoplastina</taxon>
        <taxon>Trypanosomatida</taxon>
        <taxon>Trypanosomatidae</taxon>
        <taxon>Trypanosoma</taxon>
        <taxon>Nannomonas</taxon>
    </lineage>
</organism>
<dbReference type="Proteomes" id="UP000000702">
    <property type="component" value="Unassembled WGS sequence"/>
</dbReference>
<sequence>MGGPVEQFKFRCGYKYVFTGMFVCCVCVYSLVLVLFCLFFKCIHLNCFFFFFFSSSSPTSFTIFSFWFFLYLFCVFAFPSLFSLFACVRVRVRPSLKSSKEAKTFIFCFFCLICYFIKNEGGGAARRRGRGGGSKQLAIYHIITSCMS</sequence>
<reference evidence="2 3" key="2">
    <citation type="journal article" date="2012" name="Proc. Natl. Acad. Sci. U.S.A.">
        <title>Antigenic diversity is generated by distinct evolutionary mechanisms in African trypanosome species.</title>
        <authorList>
            <person name="Jackson A.P."/>
            <person name="Berry A."/>
            <person name="Aslett M."/>
            <person name="Allison H.C."/>
            <person name="Burton P."/>
            <person name="Vavrova-Anderson J."/>
            <person name="Brown R."/>
            <person name="Browne H."/>
            <person name="Corton N."/>
            <person name="Hauser H."/>
            <person name="Gamble J."/>
            <person name="Gilderthorp R."/>
            <person name="Marcello L."/>
            <person name="McQuillan J."/>
            <person name="Otto T.D."/>
            <person name="Quail M.A."/>
            <person name="Sanders M.J."/>
            <person name="van Tonder A."/>
            <person name="Ginger M.L."/>
            <person name="Field M.C."/>
            <person name="Barry J.D."/>
            <person name="Hertz-Fowler C."/>
            <person name="Berriman M."/>
        </authorList>
    </citation>
    <scope>NUCLEOTIDE SEQUENCE [LARGE SCALE GENOMIC DNA]</scope>
    <source>
        <strain evidence="2 3">IL3000</strain>
    </source>
</reference>
<evidence type="ECO:0000313" key="3">
    <source>
        <dbReference type="Proteomes" id="UP000000702"/>
    </source>
</evidence>
<keyword evidence="3" id="KW-1185">Reference proteome</keyword>
<protein>
    <submittedName>
        <fullName evidence="2">Uncharacterized protein</fullName>
    </submittedName>
</protein>
<dbReference type="AlphaFoldDB" id="F9WJV3"/>